<feature type="domain" description="Flagellar hook-length control protein-like C-terminal" evidence="2">
    <location>
        <begin position="314"/>
        <end position="391"/>
    </location>
</feature>
<dbReference type="InterPro" id="IPR038610">
    <property type="entry name" value="FliK-like_C_sf"/>
</dbReference>
<comment type="caution">
    <text evidence="3">The sequence shown here is derived from an EMBL/GenBank/DDBJ whole genome shotgun (WGS) entry which is preliminary data.</text>
</comment>
<protein>
    <recommendedName>
        <fullName evidence="2">Flagellar hook-length control protein-like C-terminal domain-containing protein</fullName>
    </recommendedName>
</protein>
<dbReference type="InterPro" id="IPR021136">
    <property type="entry name" value="Flagellar_hook_control-like_C"/>
</dbReference>
<feature type="region of interest" description="Disordered" evidence="1">
    <location>
        <begin position="396"/>
        <end position="429"/>
    </location>
</feature>
<accession>A0ABM9EK37</accession>
<name>A0ABM9EK37_9BACI</name>
<gene>
    <name evidence="3" type="ORF">BACCIP111895_00065</name>
</gene>
<evidence type="ECO:0000313" key="3">
    <source>
        <dbReference type="EMBL" id="CAH2712932.1"/>
    </source>
</evidence>
<dbReference type="Proteomes" id="UP000838308">
    <property type="component" value="Unassembled WGS sequence"/>
</dbReference>
<proteinExistence type="predicted"/>
<reference evidence="3" key="1">
    <citation type="submission" date="2022-04" db="EMBL/GenBank/DDBJ databases">
        <authorList>
            <person name="Criscuolo A."/>
        </authorList>
    </citation>
    <scope>NUCLEOTIDE SEQUENCE</scope>
    <source>
        <strain evidence="3">CIP111895</strain>
    </source>
</reference>
<feature type="compositionally biased region" description="Low complexity" evidence="1">
    <location>
        <begin position="401"/>
        <end position="413"/>
    </location>
</feature>
<evidence type="ECO:0000259" key="2">
    <source>
        <dbReference type="Pfam" id="PF02120"/>
    </source>
</evidence>
<evidence type="ECO:0000313" key="4">
    <source>
        <dbReference type="Proteomes" id="UP000838308"/>
    </source>
</evidence>
<feature type="compositionally biased region" description="Polar residues" evidence="1">
    <location>
        <begin position="51"/>
        <end position="63"/>
    </location>
</feature>
<dbReference type="EMBL" id="CALBWS010000001">
    <property type="protein sequence ID" value="CAH2712932.1"/>
    <property type="molecule type" value="Genomic_DNA"/>
</dbReference>
<feature type="region of interest" description="Disordered" evidence="1">
    <location>
        <begin position="51"/>
        <end position="71"/>
    </location>
</feature>
<sequence>MDVAQIQIKITQTNRLDEGKPKSTSQAEDSVNSFDQILAMFNFGGNSPKSDSLTGLSSVQNGSVKEKGDQLDSTNINKEDWLQLDAILTSLLAVIQQAQVPNVQANESLPSGESTMLSPQQLITTDVRSSFAQWFQVEEGFNQTTTIDTSQLIQGLGQLMSELSSLEKQKSLEIPTNIKDKLQMILDEIKTENNIDGTTLHNVQLQKNELFSGEKKQDPGIVKPWLSLDKNQVMFSSVPNPGTSIQESSNFVRDPLSKQVEDLTRFNGLTIMGNHQLQAPEDSIMPKTGSPSPLLQVSEFAPEVSEWISRNMRITNGQPGSTEVKFSLFPEHLGHIEIKISSQQGLVSAQILTDTLMAKEALEGQLQQLRQSLMQHGIVVQKLDIVQQTPVSNDLNHANLSFSQGESSSSQEQRTFNSNQDESKILMDDDQTEIEKETLAITYGGAARKTASSIDFTA</sequence>
<keyword evidence="4" id="KW-1185">Reference proteome</keyword>
<evidence type="ECO:0000256" key="1">
    <source>
        <dbReference type="SAM" id="MobiDB-lite"/>
    </source>
</evidence>
<dbReference type="CDD" id="cd17470">
    <property type="entry name" value="T3SS_Flik_C"/>
    <property type="match status" value="1"/>
</dbReference>
<organism evidence="3 4">
    <name type="scientific">Neobacillus rhizosphaerae</name>
    <dbReference type="NCBI Taxonomy" id="2880965"/>
    <lineage>
        <taxon>Bacteria</taxon>
        <taxon>Bacillati</taxon>
        <taxon>Bacillota</taxon>
        <taxon>Bacilli</taxon>
        <taxon>Bacillales</taxon>
        <taxon>Bacillaceae</taxon>
        <taxon>Neobacillus</taxon>
    </lineage>
</organism>
<dbReference type="RefSeq" id="WP_248733300.1">
    <property type="nucleotide sequence ID" value="NZ_CALBWS010000001.1"/>
</dbReference>
<dbReference type="Gene3D" id="3.30.750.140">
    <property type="match status" value="1"/>
</dbReference>
<dbReference type="Pfam" id="PF02120">
    <property type="entry name" value="Flg_hook"/>
    <property type="match status" value="1"/>
</dbReference>